<dbReference type="GO" id="GO:0030042">
    <property type="term" value="P:actin filament depolymerization"/>
    <property type="evidence" value="ECO:0007669"/>
    <property type="project" value="TreeGrafter"/>
</dbReference>
<name>A0A8T0CG21_CORYI</name>
<dbReference type="SMART" id="SM00102">
    <property type="entry name" value="ADF"/>
    <property type="match status" value="2"/>
</dbReference>
<evidence type="ECO:0000256" key="5">
    <source>
        <dbReference type="ARBA" id="ARBA00023203"/>
    </source>
</evidence>
<comment type="subcellular location">
    <subcellularLocation>
        <location evidence="1">Cytoplasm</location>
        <location evidence="1">Cytoskeleton</location>
    </subcellularLocation>
</comment>
<evidence type="ECO:0000259" key="9">
    <source>
        <dbReference type="PROSITE" id="PS51263"/>
    </source>
</evidence>
<keyword evidence="6" id="KW-0206">Cytoskeleton</keyword>
<evidence type="ECO:0000256" key="1">
    <source>
        <dbReference type="ARBA" id="ARBA00004245"/>
    </source>
</evidence>
<keyword evidence="11" id="KW-1185">Reference proteome</keyword>
<dbReference type="PANTHER" id="PTHR13759">
    <property type="entry name" value="TWINFILIN"/>
    <property type="match status" value="1"/>
</dbReference>
<evidence type="ECO:0000256" key="3">
    <source>
        <dbReference type="ARBA" id="ARBA00022490"/>
    </source>
</evidence>
<dbReference type="GO" id="GO:0051016">
    <property type="term" value="P:barbed-end actin filament capping"/>
    <property type="evidence" value="ECO:0007669"/>
    <property type="project" value="TreeGrafter"/>
</dbReference>
<dbReference type="GO" id="GO:0003785">
    <property type="term" value="F:actin monomer binding"/>
    <property type="evidence" value="ECO:0007669"/>
    <property type="project" value="TreeGrafter"/>
</dbReference>
<keyword evidence="4" id="KW-0677">Repeat</keyword>
<evidence type="ECO:0000313" key="10">
    <source>
        <dbReference type="EMBL" id="KAF7846034.1"/>
    </source>
</evidence>
<dbReference type="Gene3D" id="3.40.20.10">
    <property type="entry name" value="Severin"/>
    <property type="match status" value="2"/>
</dbReference>
<sequence>MQSGISASAELLEAFTSFTSDTSLFALPITIHSEKLSPLQPIPFTSSSFESSLPSLKSHVQPKTPIYLIVRSAPGSSGTLIAVTYVPSTAPVRSKMLFASTRNTLVRDLGLEKFSDNIFATDDFEVLDLQQWQARNKIAQSKANGTNTDIMTTEERELQSVKRAEEQERHGTSGRDLMGAGGSGNRLAMKITDNAKAALEKLSEEGTVVVLAIDMASETLDLLTLTGTIDGSAFLTGIPAAQPSYAFYRYPQTEETIFIYTCPSASKIRERMTYASAKTGVLNIAQSHGVNVTKRLEASEAMIMLYLLGRAPLNNGVLSTYLIVLSLRRGYSAIDTDRLKVVHRIMRC</sequence>
<feature type="region of interest" description="Disordered" evidence="8">
    <location>
        <begin position="158"/>
        <end position="179"/>
    </location>
</feature>
<comment type="subunit">
    <text evidence="7">Interacts with G-actin; ADP-actin form.</text>
</comment>
<dbReference type="SUPFAM" id="SSF55753">
    <property type="entry name" value="Actin depolymerizing proteins"/>
    <property type="match status" value="2"/>
</dbReference>
<keyword evidence="5" id="KW-0009">Actin-binding</keyword>
<dbReference type="CDD" id="cd11285">
    <property type="entry name" value="ADF_Twf-N_like"/>
    <property type="match status" value="1"/>
</dbReference>
<keyword evidence="3" id="KW-0963">Cytoplasm</keyword>
<evidence type="ECO:0000256" key="4">
    <source>
        <dbReference type="ARBA" id="ARBA00022737"/>
    </source>
</evidence>
<dbReference type="EMBL" id="MU096222">
    <property type="protein sequence ID" value="KAF7846034.1"/>
    <property type="molecule type" value="Genomic_DNA"/>
</dbReference>
<protein>
    <recommendedName>
        <fullName evidence="9">ADF-H domain-containing protein</fullName>
    </recommendedName>
</protein>
<feature type="compositionally biased region" description="Basic and acidic residues" evidence="8">
    <location>
        <begin position="158"/>
        <end position="173"/>
    </location>
</feature>
<dbReference type="InterPro" id="IPR029006">
    <property type="entry name" value="ADF-H/Gelsolin-like_dom_sf"/>
</dbReference>
<reference evidence="10" key="1">
    <citation type="submission" date="2020-05" db="EMBL/GenBank/DDBJ databases">
        <title>WGS assembly of Corymbia citriodora subspecies variegata.</title>
        <authorList>
            <person name="Barry K."/>
            <person name="Hundley H."/>
            <person name="Shu S."/>
            <person name="Jenkins J."/>
            <person name="Grimwood J."/>
            <person name="Baten A."/>
        </authorList>
    </citation>
    <scope>NUCLEOTIDE SEQUENCE</scope>
    <source>
        <strain evidence="10">CV2-018</strain>
    </source>
</reference>
<dbReference type="PANTHER" id="PTHR13759:SF1">
    <property type="entry name" value="TWINFILIN"/>
    <property type="match status" value="1"/>
</dbReference>
<accession>A0A8T0CG21</accession>
<dbReference type="OrthoDB" id="10006997at2759"/>
<proteinExistence type="inferred from homology"/>
<dbReference type="Gramene" id="rna-gnl|WGS:JABURB|Cocit.L5514.1">
    <property type="protein sequence ID" value="cds-KAF7846034.1"/>
    <property type="gene ID" value="gene-BT93_L5514"/>
</dbReference>
<evidence type="ECO:0000313" key="11">
    <source>
        <dbReference type="Proteomes" id="UP000806378"/>
    </source>
</evidence>
<dbReference type="Proteomes" id="UP000806378">
    <property type="component" value="Unassembled WGS sequence"/>
</dbReference>
<dbReference type="GO" id="GO:0051015">
    <property type="term" value="F:actin filament binding"/>
    <property type="evidence" value="ECO:0007669"/>
    <property type="project" value="TreeGrafter"/>
</dbReference>
<dbReference type="Pfam" id="PF00241">
    <property type="entry name" value="Cofilin_ADF"/>
    <property type="match status" value="2"/>
</dbReference>
<dbReference type="InterPro" id="IPR002108">
    <property type="entry name" value="ADF-H"/>
</dbReference>
<dbReference type="PROSITE" id="PS51263">
    <property type="entry name" value="ADF_H"/>
    <property type="match status" value="2"/>
</dbReference>
<evidence type="ECO:0000256" key="8">
    <source>
        <dbReference type="SAM" id="MobiDB-lite"/>
    </source>
</evidence>
<dbReference type="InterPro" id="IPR028458">
    <property type="entry name" value="Twinfilin"/>
</dbReference>
<comment type="caution">
    <text evidence="10">The sequence shown here is derived from an EMBL/GenBank/DDBJ whole genome shotgun (WGS) entry which is preliminary data.</text>
</comment>
<evidence type="ECO:0000256" key="6">
    <source>
        <dbReference type="ARBA" id="ARBA00023212"/>
    </source>
</evidence>
<dbReference type="GO" id="GO:0005884">
    <property type="term" value="C:actin filament"/>
    <property type="evidence" value="ECO:0007669"/>
    <property type="project" value="TreeGrafter"/>
</dbReference>
<comment type="similarity">
    <text evidence="2">Belongs to the actin-binding proteins ADF family. Twinfilin subfamily.</text>
</comment>
<dbReference type="GO" id="GO:0005737">
    <property type="term" value="C:cytoplasm"/>
    <property type="evidence" value="ECO:0007669"/>
    <property type="project" value="TreeGrafter"/>
</dbReference>
<feature type="domain" description="ADF-H" evidence="9">
    <location>
        <begin position="3"/>
        <end position="136"/>
    </location>
</feature>
<feature type="domain" description="ADF-H" evidence="9">
    <location>
        <begin position="184"/>
        <end position="308"/>
    </location>
</feature>
<gene>
    <name evidence="10" type="ORF">BT93_L5514</name>
</gene>
<organism evidence="10 11">
    <name type="scientific">Corymbia citriodora subsp. variegata</name>
    <dbReference type="NCBI Taxonomy" id="360336"/>
    <lineage>
        <taxon>Eukaryota</taxon>
        <taxon>Viridiplantae</taxon>
        <taxon>Streptophyta</taxon>
        <taxon>Embryophyta</taxon>
        <taxon>Tracheophyta</taxon>
        <taxon>Spermatophyta</taxon>
        <taxon>Magnoliopsida</taxon>
        <taxon>eudicotyledons</taxon>
        <taxon>Gunneridae</taxon>
        <taxon>Pentapetalae</taxon>
        <taxon>rosids</taxon>
        <taxon>malvids</taxon>
        <taxon>Myrtales</taxon>
        <taxon>Myrtaceae</taxon>
        <taxon>Myrtoideae</taxon>
        <taxon>Eucalypteae</taxon>
        <taxon>Corymbia</taxon>
    </lineage>
</organism>
<evidence type="ECO:0000256" key="7">
    <source>
        <dbReference type="ARBA" id="ARBA00038532"/>
    </source>
</evidence>
<evidence type="ECO:0000256" key="2">
    <source>
        <dbReference type="ARBA" id="ARBA00009557"/>
    </source>
</evidence>
<dbReference type="AlphaFoldDB" id="A0A8T0CG21"/>